<dbReference type="AlphaFoldDB" id="A0A5B1BR55"/>
<dbReference type="RefSeq" id="WP_149654628.1">
    <property type="nucleotide sequence ID" value="NZ_VTZN01000086.1"/>
</dbReference>
<accession>A0A5B1BR55</accession>
<sequence length="281" mass="31305">MPIFPVPNSKISLLNTSHSASKDVGGVAEMSPSALAADGQTKRIVRRECVRSAALELSQLSALVDEFYYIYRETTHGCTRDEFASVVFGAGDARFVLFYGEGNEFAGFCYTAFEDIEYQARSYALIHAGVFFRRGYHGGTRSGFFGLRQALRFKLLHPRTPLAYLTRCSSPAVYRLLATVPRIYPGRRHQTPIHVAALARAASAQRNYVPVGNNPWVVWSAAVPCDASPLRRLEDDPDVRFYCELAGGYAEGESLLVWLPLDLSNITGGFLRLLRRRRSAR</sequence>
<dbReference type="EMBL" id="VTZN01000086">
    <property type="protein sequence ID" value="KAA1249529.1"/>
    <property type="molecule type" value="Genomic_DNA"/>
</dbReference>
<protein>
    <submittedName>
        <fullName evidence="1">Uncharacterized protein</fullName>
    </submittedName>
</protein>
<keyword evidence="2" id="KW-1185">Reference proteome</keyword>
<dbReference type="OrthoDB" id="4717873at2"/>
<reference evidence="1 2" key="1">
    <citation type="submission" date="2019-09" db="EMBL/GenBank/DDBJ databases">
        <title>Report of infection by Mycobacterium simiae a patient suffering from pulmonary tuberculosis.</title>
        <authorList>
            <person name="Mohanty P.S."/>
            <person name="Bansal A.K."/>
            <person name="Singh H."/>
            <person name="Sharma S."/>
            <person name="Patil S.A."/>
            <person name="Upadhaya P."/>
            <person name="Singh P.K."/>
            <person name="Kumar D."/>
            <person name="Kumar S."/>
            <person name="Singh R.K."/>
            <person name="Chaudhary B."/>
        </authorList>
    </citation>
    <scope>NUCLEOTIDE SEQUENCE [LARGE SCALE GENOMIC DNA]</scope>
    <source>
        <strain evidence="1 2">JAL-560-SIM</strain>
    </source>
</reference>
<evidence type="ECO:0000313" key="2">
    <source>
        <dbReference type="Proteomes" id="UP000324701"/>
    </source>
</evidence>
<evidence type="ECO:0000313" key="1">
    <source>
        <dbReference type="EMBL" id="KAA1249529.1"/>
    </source>
</evidence>
<name>A0A5B1BR55_MYCSI</name>
<proteinExistence type="predicted"/>
<gene>
    <name evidence="1" type="ORF">F0Q45_14630</name>
</gene>
<dbReference type="Proteomes" id="UP000324701">
    <property type="component" value="Unassembled WGS sequence"/>
</dbReference>
<comment type="caution">
    <text evidence="1">The sequence shown here is derived from an EMBL/GenBank/DDBJ whole genome shotgun (WGS) entry which is preliminary data.</text>
</comment>
<organism evidence="1 2">
    <name type="scientific">Mycobacterium simiae</name>
    <name type="common">Mycobacterium habana</name>
    <dbReference type="NCBI Taxonomy" id="1784"/>
    <lineage>
        <taxon>Bacteria</taxon>
        <taxon>Bacillati</taxon>
        <taxon>Actinomycetota</taxon>
        <taxon>Actinomycetes</taxon>
        <taxon>Mycobacteriales</taxon>
        <taxon>Mycobacteriaceae</taxon>
        <taxon>Mycobacterium</taxon>
        <taxon>Mycobacterium simiae complex</taxon>
    </lineage>
</organism>